<dbReference type="EMBL" id="LMWU01000002">
    <property type="protein sequence ID" value="KUN74023.1"/>
    <property type="molecule type" value="Genomic_DNA"/>
</dbReference>
<name>A0A117R6S1_9ACTN</name>
<dbReference type="Proteomes" id="UP000053669">
    <property type="component" value="Unassembled WGS sequence"/>
</dbReference>
<dbReference type="PROSITE" id="PS51257">
    <property type="entry name" value="PROKAR_LIPOPROTEIN"/>
    <property type="match status" value="1"/>
</dbReference>
<gene>
    <name evidence="1" type="ORF">AQJ46_04725</name>
</gene>
<protein>
    <submittedName>
        <fullName evidence="1">Uncharacterized protein</fullName>
    </submittedName>
</protein>
<proteinExistence type="predicted"/>
<comment type="caution">
    <text evidence="1">The sequence shown here is derived from an EMBL/GenBank/DDBJ whole genome shotgun (WGS) entry which is preliminary data.</text>
</comment>
<reference evidence="1 2" key="1">
    <citation type="submission" date="2015-10" db="EMBL/GenBank/DDBJ databases">
        <title>Draft genome sequence of Streptomyces canus DSM 40017, type strain for the species Streptomyces canus.</title>
        <authorList>
            <person name="Ruckert C."/>
            <person name="Winkler A."/>
            <person name="Kalinowski J."/>
            <person name="Kampfer P."/>
            <person name="Glaeser S."/>
        </authorList>
    </citation>
    <scope>NUCLEOTIDE SEQUENCE [LARGE SCALE GENOMIC DNA]</scope>
    <source>
        <strain evidence="1 2">DSM 40017</strain>
    </source>
</reference>
<dbReference type="STRING" id="58343.AQJ46_04725"/>
<evidence type="ECO:0000313" key="2">
    <source>
        <dbReference type="Proteomes" id="UP000053669"/>
    </source>
</evidence>
<organism evidence="1 2">
    <name type="scientific">Streptomyces canus</name>
    <dbReference type="NCBI Taxonomy" id="58343"/>
    <lineage>
        <taxon>Bacteria</taxon>
        <taxon>Bacillati</taxon>
        <taxon>Actinomycetota</taxon>
        <taxon>Actinomycetes</taxon>
        <taxon>Kitasatosporales</taxon>
        <taxon>Streptomycetaceae</taxon>
        <taxon>Streptomyces</taxon>
        <taxon>Streptomyces aurantiacus group</taxon>
    </lineage>
</organism>
<sequence length="65" mass="6850">MSSAWARARWWVGSAGAPSLTVTPAAAVTACTAAAGRSGWIGSPEYCMSRVAQWPIPSRIRSRVS</sequence>
<accession>A0A117R6S1</accession>
<evidence type="ECO:0000313" key="1">
    <source>
        <dbReference type="EMBL" id="KUN74023.1"/>
    </source>
</evidence>
<dbReference type="AlphaFoldDB" id="A0A117R6S1"/>